<dbReference type="PATRIC" id="fig|1423779.3.peg.1031"/>
<dbReference type="GO" id="GO:0003700">
    <property type="term" value="F:DNA-binding transcription factor activity"/>
    <property type="evidence" value="ECO:0007669"/>
    <property type="project" value="InterPro"/>
</dbReference>
<dbReference type="InterPro" id="IPR000551">
    <property type="entry name" value="MerR-type_HTH_dom"/>
</dbReference>
<protein>
    <submittedName>
        <fullName evidence="3">Transcription regulator</fullName>
    </submittedName>
</protein>
<dbReference type="SMART" id="SM00422">
    <property type="entry name" value="HTH_MERR"/>
    <property type="match status" value="1"/>
</dbReference>
<dbReference type="PANTHER" id="PTHR30204">
    <property type="entry name" value="REDOX-CYCLING DRUG-SENSING TRANSCRIPTIONAL ACTIVATOR SOXR"/>
    <property type="match status" value="1"/>
</dbReference>
<evidence type="ECO:0000313" key="3">
    <source>
        <dbReference type="EMBL" id="KRM14648.1"/>
    </source>
</evidence>
<dbReference type="SUPFAM" id="SSF46955">
    <property type="entry name" value="Putative DNA-binding domain"/>
    <property type="match status" value="1"/>
</dbReference>
<dbReference type="Proteomes" id="UP000050973">
    <property type="component" value="Unassembled WGS sequence"/>
</dbReference>
<gene>
    <name evidence="3" type="ORF">FC49_GL001010</name>
</gene>
<dbReference type="PROSITE" id="PS50937">
    <property type="entry name" value="HTH_MERR_2"/>
    <property type="match status" value="1"/>
</dbReference>
<reference evidence="3 4" key="1">
    <citation type="journal article" date="2015" name="Genome Announc.">
        <title>Expanding the biotechnology potential of lactobacilli through comparative genomics of 213 strains and associated genera.</title>
        <authorList>
            <person name="Sun Z."/>
            <person name="Harris H.M."/>
            <person name="McCann A."/>
            <person name="Guo C."/>
            <person name="Argimon S."/>
            <person name="Zhang W."/>
            <person name="Yang X."/>
            <person name="Jeffery I.B."/>
            <person name="Cooney J.C."/>
            <person name="Kagawa T.F."/>
            <person name="Liu W."/>
            <person name="Song Y."/>
            <person name="Salvetti E."/>
            <person name="Wrobel A."/>
            <person name="Rasinkangas P."/>
            <person name="Parkhill J."/>
            <person name="Rea M.C."/>
            <person name="O'Sullivan O."/>
            <person name="Ritari J."/>
            <person name="Douillard F.P."/>
            <person name="Paul Ross R."/>
            <person name="Yang R."/>
            <person name="Briner A.E."/>
            <person name="Felis G.E."/>
            <person name="de Vos W.M."/>
            <person name="Barrangou R."/>
            <person name="Klaenhammer T.R."/>
            <person name="Caufield P.W."/>
            <person name="Cui Y."/>
            <person name="Zhang H."/>
            <person name="O'Toole P.W."/>
        </authorList>
    </citation>
    <scope>NUCLEOTIDE SEQUENCE [LARGE SCALE GENOMIC DNA]</scope>
    <source>
        <strain evidence="3 4">DSM 4864</strain>
    </source>
</reference>
<organism evidence="3 4">
    <name type="scientific">Limosilactobacillus oris DSM 4864</name>
    <dbReference type="NCBI Taxonomy" id="1423779"/>
    <lineage>
        <taxon>Bacteria</taxon>
        <taxon>Bacillati</taxon>
        <taxon>Bacillota</taxon>
        <taxon>Bacilli</taxon>
        <taxon>Lactobacillales</taxon>
        <taxon>Lactobacillaceae</taxon>
        <taxon>Limosilactobacillus</taxon>
    </lineage>
</organism>
<evidence type="ECO:0000259" key="2">
    <source>
        <dbReference type="PROSITE" id="PS50937"/>
    </source>
</evidence>
<dbReference type="Gene3D" id="1.10.1660.10">
    <property type="match status" value="1"/>
</dbReference>
<name>A0A0R1W9K5_9LACO</name>
<dbReference type="InterPro" id="IPR009061">
    <property type="entry name" value="DNA-bd_dom_put_sf"/>
</dbReference>
<keyword evidence="1" id="KW-0238">DNA-binding</keyword>
<proteinExistence type="predicted"/>
<feature type="domain" description="HTH merR-type" evidence="2">
    <location>
        <begin position="4"/>
        <end position="73"/>
    </location>
</feature>
<comment type="caution">
    <text evidence="3">The sequence shown here is derived from an EMBL/GenBank/DDBJ whole genome shotgun (WGS) entry which is preliminary data.</text>
</comment>
<dbReference type="RefSeq" id="WP_056984698.1">
    <property type="nucleotide sequence ID" value="NZ_AZGE01000024.1"/>
</dbReference>
<evidence type="ECO:0000256" key="1">
    <source>
        <dbReference type="ARBA" id="ARBA00023125"/>
    </source>
</evidence>
<dbReference type="AlphaFoldDB" id="A0A0R1W9K5"/>
<sequence>MASSYSIGQVANLLGLTIDTIRYYDKQGLLPFVKKDGSGRRVFTENDVHLMRTIICLKNAGVSVNDIGEFINMRMVGDSTLKARAQLLARHEQNLQTEINDLLDTMSYLKFKEWYYQSAVAAGTEKIHFVPGSNKVVPDLTKQYEQHLLENGQTAELARFREVKDYRNRQH</sequence>
<dbReference type="PRINTS" id="PR00040">
    <property type="entry name" value="HTHMERR"/>
</dbReference>
<dbReference type="InterPro" id="IPR047057">
    <property type="entry name" value="MerR_fam"/>
</dbReference>
<dbReference type="PANTHER" id="PTHR30204:SF82">
    <property type="entry name" value="TRANSCRIPTIONAL REGULATOR, MERR FAMILY"/>
    <property type="match status" value="1"/>
</dbReference>
<dbReference type="EMBL" id="AZGE01000024">
    <property type="protein sequence ID" value="KRM14648.1"/>
    <property type="molecule type" value="Genomic_DNA"/>
</dbReference>
<dbReference type="GO" id="GO:0003677">
    <property type="term" value="F:DNA binding"/>
    <property type="evidence" value="ECO:0007669"/>
    <property type="project" value="UniProtKB-KW"/>
</dbReference>
<dbReference type="Pfam" id="PF13411">
    <property type="entry name" value="MerR_1"/>
    <property type="match status" value="1"/>
</dbReference>
<accession>A0A0R1W9K5</accession>
<evidence type="ECO:0000313" key="4">
    <source>
        <dbReference type="Proteomes" id="UP000050973"/>
    </source>
</evidence>
<dbReference type="PROSITE" id="PS00552">
    <property type="entry name" value="HTH_MERR_1"/>
    <property type="match status" value="1"/>
</dbReference>
<dbReference type="CDD" id="cd01109">
    <property type="entry name" value="HTH_YyaN"/>
    <property type="match status" value="1"/>
</dbReference>